<comment type="catalytic activity">
    <reaction evidence="4 5">
        <text>L-glutaminyl-[peptide chain release factor] + S-adenosyl-L-methionine = N(5)-methyl-L-glutaminyl-[peptide chain release factor] + S-adenosyl-L-homocysteine + H(+)</text>
        <dbReference type="Rhea" id="RHEA:42896"/>
        <dbReference type="Rhea" id="RHEA-COMP:10271"/>
        <dbReference type="Rhea" id="RHEA-COMP:10272"/>
        <dbReference type="ChEBI" id="CHEBI:15378"/>
        <dbReference type="ChEBI" id="CHEBI:30011"/>
        <dbReference type="ChEBI" id="CHEBI:57856"/>
        <dbReference type="ChEBI" id="CHEBI:59789"/>
        <dbReference type="ChEBI" id="CHEBI:61891"/>
        <dbReference type="EC" id="2.1.1.297"/>
    </reaction>
</comment>
<dbReference type="InterPro" id="IPR050320">
    <property type="entry name" value="N5-glutamine_MTase"/>
</dbReference>
<dbReference type="RefSeq" id="WP_143880148.1">
    <property type="nucleotide sequence ID" value="NZ_BAABLZ010000001.1"/>
</dbReference>
<dbReference type="CDD" id="cd02440">
    <property type="entry name" value="AdoMet_MTases"/>
    <property type="match status" value="1"/>
</dbReference>
<dbReference type="InterPro" id="IPR029063">
    <property type="entry name" value="SAM-dependent_MTases_sf"/>
</dbReference>
<dbReference type="InterPro" id="IPR004556">
    <property type="entry name" value="HemK-like"/>
</dbReference>
<dbReference type="OrthoDB" id="9800643at2"/>
<keyword evidence="3 5" id="KW-0949">S-adenosyl-L-methionine</keyword>
<dbReference type="PANTHER" id="PTHR18895:SF74">
    <property type="entry name" value="MTRF1L RELEASE FACTOR GLUTAMINE METHYLTRANSFERASE"/>
    <property type="match status" value="1"/>
</dbReference>
<evidence type="ECO:0000256" key="4">
    <source>
        <dbReference type="ARBA" id="ARBA00048391"/>
    </source>
</evidence>
<evidence type="ECO:0000256" key="1">
    <source>
        <dbReference type="ARBA" id="ARBA00022603"/>
    </source>
</evidence>
<protein>
    <recommendedName>
        <fullName evidence="5">Release factor glutamine methyltransferase</fullName>
        <shortName evidence="5">RF MTase</shortName>
        <ecNumber evidence="5">2.1.1.297</ecNumber>
    </recommendedName>
    <alternativeName>
        <fullName evidence="5">N5-glutamine methyltransferase PrmC</fullName>
    </alternativeName>
    <alternativeName>
        <fullName evidence="5">Protein-(glutamine-N5) MTase PrmC</fullName>
    </alternativeName>
    <alternativeName>
        <fullName evidence="5">Protein-glutamine N-methyltransferase PrmC</fullName>
    </alternativeName>
</protein>
<dbReference type="FunFam" id="3.40.50.150:FF:000053">
    <property type="entry name" value="Release factor glutamine methyltransferase"/>
    <property type="match status" value="1"/>
</dbReference>
<dbReference type="Gene3D" id="3.40.50.150">
    <property type="entry name" value="Vaccinia Virus protein VP39"/>
    <property type="match status" value="1"/>
</dbReference>
<accession>A0A516V7X6</accession>
<dbReference type="InterPro" id="IPR040758">
    <property type="entry name" value="PrmC_N"/>
</dbReference>
<keyword evidence="2 5" id="KW-0808">Transferase</keyword>
<dbReference type="GO" id="GO:0032259">
    <property type="term" value="P:methylation"/>
    <property type="evidence" value="ECO:0007669"/>
    <property type="project" value="UniProtKB-KW"/>
</dbReference>
<feature type="binding site" evidence="5">
    <location>
        <begin position="118"/>
        <end position="122"/>
    </location>
    <ligand>
        <name>S-adenosyl-L-methionine</name>
        <dbReference type="ChEBI" id="CHEBI:59789"/>
    </ligand>
</feature>
<dbReference type="GO" id="GO:0003676">
    <property type="term" value="F:nucleic acid binding"/>
    <property type="evidence" value="ECO:0007669"/>
    <property type="project" value="InterPro"/>
</dbReference>
<feature type="binding site" evidence="5">
    <location>
        <position position="169"/>
    </location>
    <ligand>
        <name>S-adenosyl-L-methionine</name>
        <dbReference type="ChEBI" id="CHEBI:59789"/>
    </ligand>
</feature>
<feature type="domain" description="Methyltransferase small" evidence="6">
    <location>
        <begin position="103"/>
        <end position="188"/>
    </location>
</feature>
<dbReference type="HAMAP" id="MF_02126">
    <property type="entry name" value="RF_methyltr_PrmC"/>
    <property type="match status" value="1"/>
</dbReference>
<feature type="binding site" evidence="5">
    <location>
        <begin position="184"/>
        <end position="187"/>
    </location>
    <ligand>
        <name>substrate</name>
    </ligand>
</feature>
<feature type="binding site" evidence="5">
    <location>
        <position position="141"/>
    </location>
    <ligand>
        <name>S-adenosyl-L-methionine</name>
        <dbReference type="ChEBI" id="CHEBI:59789"/>
    </ligand>
</feature>
<dbReference type="PANTHER" id="PTHR18895">
    <property type="entry name" value="HEMK METHYLTRANSFERASE"/>
    <property type="match status" value="1"/>
</dbReference>
<comment type="function">
    <text evidence="5">Methylates the class 1 translation termination release factors RF1/PrfA and RF2/PrfB on the glutamine residue of the universally conserved GGQ motif.</text>
</comment>
<dbReference type="InterPro" id="IPR007848">
    <property type="entry name" value="Small_mtfrase_dom"/>
</dbReference>
<reference evidence="8 9" key="1">
    <citation type="submission" date="2019-07" db="EMBL/GenBank/DDBJ databases">
        <title>Lysobacter weifangensis sp. nov., isolated from bensulfuron-methyl contaminated farmland soil.</title>
        <authorList>
            <person name="Zhao H."/>
        </authorList>
    </citation>
    <scope>NUCLEOTIDE SEQUENCE [LARGE SCALE GENOMIC DNA]</scope>
    <source>
        <strain evidence="8 9">CC-Bw-6</strain>
    </source>
</reference>
<dbReference type="InterPro" id="IPR002052">
    <property type="entry name" value="DNA_methylase_N6_adenine_CS"/>
</dbReference>
<dbReference type="SUPFAM" id="SSF53335">
    <property type="entry name" value="S-adenosyl-L-methionine-dependent methyltransferases"/>
    <property type="match status" value="1"/>
</dbReference>
<evidence type="ECO:0000259" key="7">
    <source>
        <dbReference type="Pfam" id="PF17827"/>
    </source>
</evidence>
<dbReference type="Gene3D" id="1.10.8.10">
    <property type="entry name" value="DNA helicase RuvA subunit, C-terminal domain"/>
    <property type="match status" value="1"/>
</dbReference>
<feature type="binding site" evidence="5">
    <location>
        <position position="184"/>
    </location>
    <ligand>
        <name>S-adenosyl-L-methionine</name>
        <dbReference type="ChEBI" id="CHEBI:59789"/>
    </ligand>
</feature>
<evidence type="ECO:0000256" key="5">
    <source>
        <dbReference type="HAMAP-Rule" id="MF_02126"/>
    </source>
</evidence>
<name>A0A516V7X6_9GAMM</name>
<organism evidence="8 9">
    <name type="scientific">Pseudoluteimonas lycopersici</name>
    <dbReference type="NCBI Taxonomy" id="1324796"/>
    <lineage>
        <taxon>Bacteria</taxon>
        <taxon>Pseudomonadati</taxon>
        <taxon>Pseudomonadota</taxon>
        <taxon>Gammaproteobacteria</taxon>
        <taxon>Lysobacterales</taxon>
        <taxon>Lysobacteraceae</taxon>
        <taxon>Pseudoluteimonas</taxon>
    </lineage>
</organism>
<dbReference type="PROSITE" id="PS00092">
    <property type="entry name" value="N6_MTASE"/>
    <property type="match status" value="1"/>
</dbReference>
<dbReference type="InterPro" id="IPR019874">
    <property type="entry name" value="RF_methyltr_PrmC"/>
</dbReference>
<dbReference type="Pfam" id="PF05175">
    <property type="entry name" value="MTS"/>
    <property type="match status" value="1"/>
</dbReference>
<sequence>MTPAPSNVAALLVQARQRLDAADADLLLAHVLGRSRTWLLVHADDAIAADDAARYEALVERRISGEPVAYLTGSRGFWTLDLAVTPATLVPRPETELLVELALARIPVDVELRIADLGTGSGAIALAIAKERPRAHLLATDASEAALEVARGNAKRNGIGNVEFRQGDWFAPLSGETFDLIASNPPYIALGDPHLSEGDLRFEPPSALSSGVDGLDAIRSIVRHAPAHLCTGGWLLLEHGWGQGEAVRVLLREAGFVEIATERDLEGRDRVTLGRQP</sequence>
<evidence type="ECO:0000256" key="2">
    <source>
        <dbReference type="ARBA" id="ARBA00022679"/>
    </source>
</evidence>
<comment type="similarity">
    <text evidence="5">Belongs to the protein N5-glutamine methyltransferase family. PrmC subfamily.</text>
</comment>
<dbReference type="EMBL" id="CP041742">
    <property type="protein sequence ID" value="QDQ74639.1"/>
    <property type="molecule type" value="Genomic_DNA"/>
</dbReference>
<proteinExistence type="inferred from homology"/>
<evidence type="ECO:0000313" key="8">
    <source>
        <dbReference type="EMBL" id="QDQ74639.1"/>
    </source>
</evidence>
<evidence type="ECO:0000259" key="6">
    <source>
        <dbReference type="Pfam" id="PF05175"/>
    </source>
</evidence>
<keyword evidence="1 5" id="KW-0489">Methyltransferase</keyword>
<evidence type="ECO:0000313" key="9">
    <source>
        <dbReference type="Proteomes" id="UP000315891"/>
    </source>
</evidence>
<keyword evidence="9" id="KW-1185">Reference proteome</keyword>
<dbReference type="EC" id="2.1.1.297" evidence="5"/>
<dbReference type="Pfam" id="PF17827">
    <property type="entry name" value="PrmC_N"/>
    <property type="match status" value="1"/>
</dbReference>
<evidence type="ECO:0000256" key="3">
    <source>
        <dbReference type="ARBA" id="ARBA00022691"/>
    </source>
</evidence>
<gene>
    <name evidence="5 8" type="primary">prmC</name>
    <name evidence="8" type="ORF">FNZ56_12470</name>
</gene>
<dbReference type="NCBIfam" id="TIGR03534">
    <property type="entry name" value="RF_mod_PrmC"/>
    <property type="match status" value="1"/>
</dbReference>
<dbReference type="GO" id="GO:0102559">
    <property type="term" value="F:peptide chain release factor N(5)-glutamine methyltransferase activity"/>
    <property type="evidence" value="ECO:0007669"/>
    <property type="project" value="UniProtKB-EC"/>
</dbReference>
<dbReference type="AlphaFoldDB" id="A0A516V7X6"/>
<dbReference type="NCBIfam" id="TIGR00536">
    <property type="entry name" value="hemK_fam"/>
    <property type="match status" value="1"/>
</dbReference>
<dbReference type="Proteomes" id="UP000315891">
    <property type="component" value="Chromosome"/>
</dbReference>
<feature type="domain" description="Release factor glutamine methyltransferase N-terminal" evidence="7">
    <location>
        <begin position="11"/>
        <end position="73"/>
    </location>
</feature>